<reference evidence="4" key="1">
    <citation type="journal article" date="2019" name="Int. J. Syst. Evol. Microbiol.">
        <title>The Global Catalogue of Microorganisms (GCM) 10K type strain sequencing project: providing services to taxonomists for standard genome sequencing and annotation.</title>
        <authorList>
            <consortium name="The Broad Institute Genomics Platform"/>
            <consortium name="The Broad Institute Genome Sequencing Center for Infectious Disease"/>
            <person name="Wu L."/>
            <person name="Ma J."/>
        </authorList>
    </citation>
    <scope>NUCLEOTIDE SEQUENCE [LARGE SCALE GENOMIC DNA]</scope>
    <source>
        <strain evidence="4">CGMCC 1.9106</strain>
    </source>
</reference>
<dbReference type="RefSeq" id="WP_376810233.1">
    <property type="nucleotide sequence ID" value="NZ_JBHTAC010000058.1"/>
</dbReference>
<keyword evidence="1 3" id="KW-0808">Transferase</keyword>
<protein>
    <submittedName>
        <fullName evidence="3">GNAT family N-acetyltransferase</fullName>
        <ecNumber evidence="3">2.3.1.-</ecNumber>
    </submittedName>
</protein>
<dbReference type="InterPro" id="IPR016181">
    <property type="entry name" value="Acyl_CoA_acyltransferase"/>
</dbReference>
<proteinExistence type="predicted"/>
<dbReference type="EC" id="2.3.1.-" evidence="3"/>
<comment type="caution">
    <text evidence="3">The sequence shown here is derived from an EMBL/GenBank/DDBJ whole genome shotgun (WGS) entry which is preliminary data.</text>
</comment>
<evidence type="ECO:0000313" key="3">
    <source>
        <dbReference type="EMBL" id="MFC7247509.1"/>
    </source>
</evidence>
<dbReference type="Gene3D" id="3.40.630.30">
    <property type="match status" value="1"/>
</dbReference>
<dbReference type="Proteomes" id="UP001596392">
    <property type="component" value="Unassembled WGS sequence"/>
</dbReference>
<keyword evidence="3" id="KW-0012">Acyltransferase</keyword>
<dbReference type="PANTHER" id="PTHR13947:SF37">
    <property type="entry name" value="LD18367P"/>
    <property type="match status" value="1"/>
</dbReference>
<dbReference type="Pfam" id="PF00583">
    <property type="entry name" value="Acetyltransf_1"/>
    <property type="match status" value="1"/>
</dbReference>
<organism evidence="3 4">
    <name type="scientific">Catellatospora aurea</name>
    <dbReference type="NCBI Taxonomy" id="1337874"/>
    <lineage>
        <taxon>Bacteria</taxon>
        <taxon>Bacillati</taxon>
        <taxon>Actinomycetota</taxon>
        <taxon>Actinomycetes</taxon>
        <taxon>Micromonosporales</taxon>
        <taxon>Micromonosporaceae</taxon>
        <taxon>Catellatospora</taxon>
    </lineage>
</organism>
<sequence length="170" mass="19469">MYAVRRLQVTDWQMFRNLHLEALADTPLGFGETLLEAERLTDVDWWHRTEALSRAPDQAMFVILAHEAAVGMAGVRWRHSQTAEVVGVYITPRLRGQRLGLGRLLLDAVRQHIARTVPGSRIVLYVHPLNSRALSFYSRNGFALTGEVLHHRYDARHHWLQMDAGVAHFN</sequence>
<accession>A0ABW2H878</accession>
<name>A0ABW2H878_9ACTN</name>
<evidence type="ECO:0000256" key="1">
    <source>
        <dbReference type="ARBA" id="ARBA00022679"/>
    </source>
</evidence>
<keyword evidence="4" id="KW-1185">Reference proteome</keyword>
<dbReference type="PROSITE" id="PS51186">
    <property type="entry name" value="GNAT"/>
    <property type="match status" value="1"/>
</dbReference>
<dbReference type="GO" id="GO:0016746">
    <property type="term" value="F:acyltransferase activity"/>
    <property type="evidence" value="ECO:0007669"/>
    <property type="project" value="UniProtKB-KW"/>
</dbReference>
<evidence type="ECO:0000313" key="4">
    <source>
        <dbReference type="Proteomes" id="UP001596392"/>
    </source>
</evidence>
<dbReference type="SUPFAM" id="SSF55729">
    <property type="entry name" value="Acyl-CoA N-acyltransferases (Nat)"/>
    <property type="match status" value="1"/>
</dbReference>
<evidence type="ECO:0000259" key="2">
    <source>
        <dbReference type="PROSITE" id="PS51186"/>
    </source>
</evidence>
<dbReference type="PANTHER" id="PTHR13947">
    <property type="entry name" value="GNAT FAMILY N-ACETYLTRANSFERASE"/>
    <property type="match status" value="1"/>
</dbReference>
<dbReference type="EMBL" id="JBHTAC010000058">
    <property type="protein sequence ID" value="MFC7247509.1"/>
    <property type="molecule type" value="Genomic_DNA"/>
</dbReference>
<dbReference type="InterPro" id="IPR050769">
    <property type="entry name" value="NAT_camello-type"/>
</dbReference>
<dbReference type="InterPro" id="IPR000182">
    <property type="entry name" value="GNAT_dom"/>
</dbReference>
<gene>
    <name evidence="3" type="ORF">ACFQO7_34035</name>
</gene>
<feature type="domain" description="N-acetyltransferase" evidence="2">
    <location>
        <begin position="2"/>
        <end position="163"/>
    </location>
</feature>